<gene>
    <name evidence="5" type="ORF">ACFQ11_04990</name>
</gene>
<evidence type="ECO:0000256" key="2">
    <source>
        <dbReference type="PROSITE-ProRule" id="PRU00335"/>
    </source>
</evidence>
<dbReference type="InterPro" id="IPR009057">
    <property type="entry name" value="Homeodomain-like_sf"/>
</dbReference>
<keyword evidence="6" id="KW-1185">Reference proteome</keyword>
<evidence type="ECO:0000256" key="3">
    <source>
        <dbReference type="SAM" id="MobiDB-lite"/>
    </source>
</evidence>
<evidence type="ECO:0000259" key="4">
    <source>
        <dbReference type="PROSITE" id="PS50977"/>
    </source>
</evidence>
<evidence type="ECO:0000256" key="1">
    <source>
        <dbReference type="ARBA" id="ARBA00023125"/>
    </source>
</evidence>
<evidence type="ECO:0000313" key="6">
    <source>
        <dbReference type="Proteomes" id="UP001596972"/>
    </source>
</evidence>
<dbReference type="PROSITE" id="PS50977">
    <property type="entry name" value="HTH_TETR_2"/>
    <property type="match status" value="1"/>
</dbReference>
<comment type="caution">
    <text evidence="5">The sequence shown here is derived from an EMBL/GenBank/DDBJ whole genome shotgun (WGS) entry which is preliminary data.</text>
</comment>
<feature type="DNA-binding region" description="H-T-H motif" evidence="2">
    <location>
        <begin position="47"/>
        <end position="66"/>
    </location>
</feature>
<reference evidence="6" key="1">
    <citation type="journal article" date="2019" name="Int. J. Syst. Evol. Microbiol.">
        <title>The Global Catalogue of Microorganisms (GCM) 10K type strain sequencing project: providing services to taxonomists for standard genome sequencing and annotation.</title>
        <authorList>
            <consortium name="The Broad Institute Genomics Platform"/>
            <consortium name="The Broad Institute Genome Sequencing Center for Infectious Disease"/>
            <person name="Wu L."/>
            <person name="Ma J."/>
        </authorList>
    </citation>
    <scope>NUCLEOTIDE SEQUENCE [LARGE SCALE GENOMIC DNA]</scope>
    <source>
        <strain evidence="6">JCM 31202</strain>
    </source>
</reference>
<protein>
    <submittedName>
        <fullName evidence="5">TetR/AcrR family transcriptional regulator</fullName>
    </submittedName>
</protein>
<accession>A0ABW3EJ43</accession>
<evidence type="ECO:0000313" key="5">
    <source>
        <dbReference type="EMBL" id="MFD0899735.1"/>
    </source>
</evidence>
<sequence>MDHVAYETARPRAYGGRSGDERKTERRLRLIDVALTSMAAGEWRSATVAHLCTAAGLNKRYFYESFTSLDELASAALDQIAEEVGHAAVTAFAASADRPLRDQARASIGAVVHALADDPRKARVLFGATAGPPEVLRHRTAVVQGLTRILVDHARTIHGVELAVDSLARVAPPFVVGGTAETILAWVNGTLDVPLDTLIDDLTTLWLITGNGAAEHARHRSS</sequence>
<proteinExistence type="predicted"/>
<organism evidence="5 6">
    <name type="scientific">Actinomadura sediminis</name>
    <dbReference type="NCBI Taxonomy" id="1038904"/>
    <lineage>
        <taxon>Bacteria</taxon>
        <taxon>Bacillati</taxon>
        <taxon>Actinomycetota</taxon>
        <taxon>Actinomycetes</taxon>
        <taxon>Streptosporangiales</taxon>
        <taxon>Thermomonosporaceae</taxon>
        <taxon>Actinomadura</taxon>
    </lineage>
</organism>
<name>A0ABW3EJ43_9ACTN</name>
<keyword evidence="1 2" id="KW-0238">DNA-binding</keyword>
<dbReference type="InterPro" id="IPR001647">
    <property type="entry name" value="HTH_TetR"/>
</dbReference>
<feature type="region of interest" description="Disordered" evidence="3">
    <location>
        <begin position="1"/>
        <end position="21"/>
    </location>
</feature>
<feature type="domain" description="HTH tetR-type" evidence="4">
    <location>
        <begin position="24"/>
        <end position="84"/>
    </location>
</feature>
<dbReference type="EMBL" id="JBHTJA010000005">
    <property type="protein sequence ID" value="MFD0899735.1"/>
    <property type="molecule type" value="Genomic_DNA"/>
</dbReference>
<dbReference type="Gene3D" id="1.10.357.10">
    <property type="entry name" value="Tetracycline Repressor, domain 2"/>
    <property type="match status" value="1"/>
</dbReference>
<dbReference type="Proteomes" id="UP001596972">
    <property type="component" value="Unassembled WGS sequence"/>
</dbReference>
<dbReference type="RefSeq" id="WP_378296619.1">
    <property type="nucleotide sequence ID" value="NZ_JBHTJA010000005.1"/>
</dbReference>
<dbReference type="SUPFAM" id="SSF46689">
    <property type="entry name" value="Homeodomain-like"/>
    <property type="match status" value="1"/>
</dbReference>